<gene>
    <name evidence="2" type="ORF">BJY24_002162</name>
</gene>
<feature type="transmembrane region" description="Helical" evidence="1">
    <location>
        <begin position="28"/>
        <end position="47"/>
    </location>
</feature>
<keyword evidence="3" id="KW-1185">Reference proteome</keyword>
<dbReference type="AlphaFoldDB" id="A0A7W9PC39"/>
<sequence>MLGNDTRVESPLLAWPGEWGPERPAVKLVSGAIVFGIAATVVIPYSIASASAGNTLGGIYGIAGGLAALSLVAGFAPHLRVRRRKLPRAVVLDGSGLRIYFLSTWKPLVVTWLGASVVFFLVHGLLFLRDMSGRSDSIRIAIGAGGVAIVIVSVAMATFMFRYVLSGKNRRGVVVLAVEGVSLSLGTATRFIPWDGIGNILPRVISNSHAIRIAPKPGVRIQVEVGRHLLDRMQRGYYEQNMDIHSWVLGVDPALMLHLVRFYWDRPQARYELTSGAVIERIQRGDLQD</sequence>
<feature type="transmembrane region" description="Helical" evidence="1">
    <location>
        <begin position="59"/>
        <end position="79"/>
    </location>
</feature>
<proteinExistence type="predicted"/>
<keyword evidence="1" id="KW-0812">Transmembrane</keyword>
<name>A0A7W9PC39_9NOCA</name>
<comment type="caution">
    <text evidence="2">The sequence shown here is derived from an EMBL/GenBank/DDBJ whole genome shotgun (WGS) entry which is preliminary data.</text>
</comment>
<feature type="transmembrane region" description="Helical" evidence="1">
    <location>
        <begin position="173"/>
        <end position="192"/>
    </location>
</feature>
<protein>
    <recommendedName>
        <fullName evidence="4">PH (Pleckstrin Homology) domain-containing protein</fullName>
    </recommendedName>
</protein>
<accession>A0A7W9PC39</accession>
<feature type="transmembrane region" description="Helical" evidence="1">
    <location>
        <begin position="108"/>
        <end position="128"/>
    </location>
</feature>
<feature type="transmembrane region" description="Helical" evidence="1">
    <location>
        <begin position="140"/>
        <end position="161"/>
    </location>
</feature>
<evidence type="ECO:0000313" key="3">
    <source>
        <dbReference type="Proteomes" id="UP000540412"/>
    </source>
</evidence>
<dbReference type="EMBL" id="JACHIT010000001">
    <property type="protein sequence ID" value="MBB5913295.1"/>
    <property type="molecule type" value="Genomic_DNA"/>
</dbReference>
<evidence type="ECO:0008006" key="4">
    <source>
        <dbReference type="Google" id="ProtNLM"/>
    </source>
</evidence>
<keyword evidence="1" id="KW-0472">Membrane</keyword>
<dbReference type="RefSeq" id="WP_157185341.1">
    <property type="nucleotide sequence ID" value="NZ_JACHIT010000001.1"/>
</dbReference>
<evidence type="ECO:0000313" key="2">
    <source>
        <dbReference type="EMBL" id="MBB5913295.1"/>
    </source>
</evidence>
<organism evidence="2 3">
    <name type="scientific">Nocardia transvalensis</name>
    <dbReference type="NCBI Taxonomy" id="37333"/>
    <lineage>
        <taxon>Bacteria</taxon>
        <taxon>Bacillati</taxon>
        <taxon>Actinomycetota</taxon>
        <taxon>Actinomycetes</taxon>
        <taxon>Mycobacteriales</taxon>
        <taxon>Nocardiaceae</taxon>
        <taxon>Nocardia</taxon>
    </lineage>
</organism>
<keyword evidence="1" id="KW-1133">Transmembrane helix</keyword>
<evidence type="ECO:0000256" key="1">
    <source>
        <dbReference type="SAM" id="Phobius"/>
    </source>
</evidence>
<dbReference type="Proteomes" id="UP000540412">
    <property type="component" value="Unassembled WGS sequence"/>
</dbReference>
<reference evidence="2 3" key="1">
    <citation type="submission" date="2020-08" db="EMBL/GenBank/DDBJ databases">
        <title>Sequencing the genomes of 1000 actinobacteria strains.</title>
        <authorList>
            <person name="Klenk H.-P."/>
        </authorList>
    </citation>
    <scope>NUCLEOTIDE SEQUENCE [LARGE SCALE GENOMIC DNA]</scope>
    <source>
        <strain evidence="2 3">DSM 43582</strain>
    </source>
</reference>